<protein>
    <submittedName>
        <fullName evidence="2">Uncharacterized protein</fullName>
    </submittedName>
</protein>
<sequence>MAPSEMLYCIQGMRYWTNTRKMKMRFLMTQWRFYVSLSTPWLSFPANGFHNFFNNFCLVSPNKGFVPGLNAYRGLLLWGTFGLYPVPMVAILTWVEDQNLAAMIHEQIIIHITELMTVYGKKHHNHSKTNKGNKIRVDGSVTDAFSGNNNEF</sequence>
<keyword evidence="1" id="KW-1133">Transmembrane helix</keyword>
<evidence type="ECO:0000313" key="3">
    <source>
        <dbReference type="Proteomes" id="UP000657918"/>
    </source>
</evidence>
<dbReference type="EMBL" id="JADGMS010000017">
    <property type="protein sequence ID" value="KAF9663828.1"/>
    <property type="molecule type" value="Genomic_DNA"/>
</dbReference>
<accession>A0A835J7D7</accession>
<proteinExistence type="predicted"/>
<keyword evidence="1" id="KW-0472">Membrane</keyword>
<evidence type="ECO:0000256" key="1">
    <source>
        <dbReference type="SAM" id="Phobius"/>
    </source>
</evidence>
<feature type="transmembrane region" description="Helical" evidence="1">
    <location>
        <begin position="72"/>
        <end position="95"/>
    </location>
</feature>
<reference evidence="2 3" key="1">
    <citation type="submission" date="2020-10" db="EMBL/GenBank/DDBJ databases">
        <title>Plant Genome Project.</title>
        <authorList>
            <person name="Zhang R.-G."/>
        </authorList>
    </citation>
    <scope>NUCLEOTIDE SEQUENCE [LARGE SCALE GENOMIC DNA]</scope>
    <source>
        <strain evidence="2">FAFU-HL-1</strain>
        <tissue evidence="2">Leaf</tissue>
    </source>
</reference>
<keyword evidence="1" id="KW-0812">Transmembrane</keyword>
<name>A0A835J7D7_9ROSI</name>
<organism evidence="2 3">
    <name type="scientific">Salix dunnii</name>
    <dbReference type="NCBI Taxonomy" id="1413687"/>
    <lineage>
        <taxon>Eukaryota</taxon>
        <taxon>Viridiplantae</taxon>
        <taxon>Streptophyta</taxon>
        <taxon>Embryophyta</taxon>
        <taxon>Tracheophyta</taxon>
        <taxon>Spermatophyta</taxon>
        <taxon>Magnoliopsida</taxon>
        <taxon>eudicotyledons</taxon>
        <taxon>Gunneridae</taxon>
        <taxon>Pentapetalae</taxon>
        <taxon>rosids</taxon>
        <taxon>fabids</taxon>
        <taxon>Malpighiales</taxon>
        <taxon>Salicaceae</taxon>
        <taxon>Saliceae</taxon>
        <taxon>Salix</taxon>
    </lineage>
</organism>
<gene>
    <name evidence="2" type="ORF">SADUNF_Sadunf17G0092500</name>
</gene>
<keyword evidence="3" id="KW-1185">Reference proteome</keyword>
<dbReference type="AlphaFoldDB" id="A0A835J7D7"/>
<dbReference type="Proteomes" id="UP000657918">
    <property type="component" value="Unassembled WGS sequence"/>
</dbReference>
<comment type="caution">
    <text evidence="2">The sequence shown here is derived from an EMBL/GenBank/DDBJ whole genome shotgun (WGS) entry which is preliminary data.</text>
</comment>
<evidence type="ECO:0000313" key="2">
    <source>
        <dbReference type="EMBL" id="KAF9663828.1"/>
    </source>
</evidence>